<dbReference type="EMBL" id="CAICTM010000506">
    <property type="protein sequence ID" value="CAB9511863.1"/>
    <property type="molecule type" value="Genomic_DNA"/>
</dbReference>
<comment type="caution">
    <text evidence="2">The sequence shown here is derived from an EMBL/GenBank/DDBJ whole genome shotgun (WGS) entry which is preliminary data.</text>
</comment>
<proteinExistence type="predicted"/>
<gene>
    <name evidence="2" type="ORF">SEMRO_507_G156500.1</name>
</gene>
<keyword evidence="3" id="KW-1185">Reference proteome</keyword>
<evidence type="ECO:0000313" key="3">
    <source>
        <dbReference type="Proteomes" id="UP001153069"/>
    </source>
</evidence>
<sequence length="150" mass="16318">MSTNKSNEKPIKMAMSLDGAKSVKIEEDDVIVFTMEEGPPIELKFVMPSVHKQGYQTPMVNTKAKAKVGFLSPADKSNKSENTPMPFASPSICDSSMGSPSPFKSCFIDGSNQGFTQETSLLHASELALDCEEKHEKPLAEILAELGFDD</sequence>
<accession>A0A9N8DZP9</accession>
<protein>
    <submittedName>
        <fullName evidence="2">Uncharacterized protein</fullName>
    </submittedName>
</protein>
<feature type="region of interest" description="Disordered" evidence="1">
    <location>
        <begin position="72"/>
        <end position="94"/>
    </location>
</feature>
<dbReference type="Proteomes" id="UP001153069">
    <property type="component" value="Unassembled WGS sequence"/>
</dbReference>
<organism evidence="2 3">
    <name type="scientific">Seminavis robusta</name>
    <dbReference type="NCBI Taxonomy" id="568900"/>
    <lineage>
        <taxon>Eukaryota</taxon>
        <taxon>Sar</taxon>
        <taxon>Stramenopiles</taxon>
        <taxon>Ochrophyta</taxon>
        <taxon>Bacillariophyta</taxon>
        <taxon>Bacillariophyceae</taxon>
        <taxon>Bacillariophycidae</taxon>
        <taxon>Naviculales</taxon>
        <taxon>Naviculaceae</taxon>
        <taxon>Seminavis</taxon>
    </lineage>
</organism>
<dbReference type="AlphaFoldDB" id="A0A9N8DZP9"/>
<name>A0A9N8DZP9_9STRA</name>
<evidence type="ECO:0000256" key="1">
    <source>
        <dbReference type="SAM" id="MobiDB-lite"/>
    </source>
</evidence>
<evidence type="ECO:0000313" key="2">
    <source>
        <dbReference type="EMBL" id="CAB9511863.1"/>
    </source>
</evidence>
<reference evidence="2" key="1">
    <citation type="submission" date="2020-06" db="EMBL/GenBank/DDBJ databases">
        <authorList>
            <consortium name="Plant Systems Biology data submission"/>
        </authorList>
    </citation>
    <scope>NUCLEOTIDE SEQUENCE</scope>
    <source>
        <strain evidence="2">D6</strain>
    </source>
</reference>